<feature type="compositionally biased region" description="Pro residues" evidence="1">
    <location>
        <begin position="477"/>
        <end position="493"/>
    </location>
</feature>
<reference evidence="3" key="1">
    <citation type="journal article" date="2020" name="Stud. Mycol.">
        <title>101 Dothideomycetes genomes: a test case for predicting lifestyles and emergence of pathogens.</title>
        <authorList>
            <person name="Haridas S."/>
            <person name="Albert R."/>
            <person name="Binder M."/>
            <person name="Bloem J."/>
            <person name="Labutti K."/>
            <person name="Salamov A."/>
            <person name="Andreopoulos B."/>
            <person name="Baker S."/>
            <person name="Barry K."/>
            <person name="Bills G."/>
            <person name="Bluhm B."/>
            <person name="Cannon C."/>
            <person name="Castanera R."/>
            <person name="Culley D."/>
            <person name="Daum C."/>
            <person name="Ezra D."/>
            <person name="Gonzalez J."/>
            <person name="Henrissat B."/>
            <person name="Kuo A."/>
            <person name="Liang C."/>
            <person name="Lipzen A."/>
            <person name="Lutzoni F."/>
            <person name="Magnuson J."/>
            <person name="Mondo S."/>
            <person name="Nolan M."/>
            <person name="Ohm R."/>
            <person name="Pangilinan J."/>
            <person name="Park H.-J."/>
            <person name="Ramirez L."/>
            <person name="Alfaro M."/>
            <person name="Sun H."/>
            <person name="Tritt A."/>
            <person name="Yoshinaga Y."/>
            <person name="Zwiers L.-H."/>
            <person name="Turgeon B."/>
            <person name="Goodwin S."/>
            <person name="Spatafora J."/>
            <person name="Crous P."/>
            <person name="Grigoriev I."/>
        </authorList>
    </citation>
    <scope>NUCLEOTIDE SEQUENCE</scope>
    <source>
        <strain evidence="3">CBS 627.86</strain>
    </source>
</reference>
<feature type="transmembrane region" description="Helical" evidence="2">
    <location>
        <begin position="203"/>
        <end position="229"/>
    </location>
</feature>
<sequence>MGRWQPYLYNAAARESMYDVPSTFNPKVVTMASRQAPSKPRPKSDEPLINFNKHPDSYLILPYGNTNVKPMNPRVKVIVKSTRWFQLFLRGLNLLGAIGALLCSIFIRGATNTEGWIMRIPPGVDIVMTLYAIYHLLRAAKARTPGSSASYHFFALVMDAGFIPFYVFTALLARRNYNEEAGTVGRWRTFFPTDEETNKVLNAAWLIATTVAGLHCASLVVDLYLVLVFRKIARMPPDMNPLEDNLTSRRKTKHKHKNSSMSAITPLTGDDEKRFSSQSGTTTVVGSRQSQANSMIADNSIPHPDDAKVPFMHTRTGSGMAYSPHTPNSARQSRVSLYSQPASARQSRAELHRREDLYRRDEGSDNETLAQRKSFLAQQAIKRNSRPNSMVSSKQEYYTPPGTAGKPEASGDIALQNSREDLQNDNWFVHERNSLEEPDEEQYTPAKTSVFTSNNQAKGYNSVSTYDDVSDEEFEPPMMPQPLRMNPPTPPPARTFNRPEVQRTPPPPLQRTSTVLSLSSDATFNRSPSRASTPKSRYYGDLKAATQGIRNGSDSPANSPGNSPTKTGFKANHLPSAARQYTTNSPIAATNLEKHSPFSLDKKSFASVRRTGETGHTPVKAQSPRVVSRTGVDYVGNYAFEDDDISDISQSKRRCIRFCTLDYKRAWCSGGSSVCLWRCRIWVWHTRNSNGFDVQAHNRQANCVTYALFLSVTSCLRRPV</sequence>
<keyword evidence="2" id="KW-0812">Transmembrane</keyword>
<feature type="compositionally biased region" description="Polar residues" evidence="1">
    <location>
        <begin position="386"/>
        <end position="396"/>
    </location>
</feature>
<feature type="region of interest" description="Disordered" evidence="1">
    <location>
        <begin position="243"/>
        <end position="289"/>
    </location>
</feature>
<name>A0A6A5ZTL9_9PLEO</name>
<keyword evidence="2" id="KW-1133">Transmembrane helix</keyword>
<evidence type="ECO:0000256" key="2">
    <source>
        <dbReference type="SAM" id="Phobius"/>
    </source>
</evidence>
<feature type="compositionally biased region" description="Polar residues" evidence="1">
    <location>
        <begin position="325"/>
        <end position="346"/>
    </location>
</feature>
<proteinExistence type="predicted"/>
<keyword evidence="2" id="KW-0472">Membrane</keyword>
<gene>
    <name evidence="3" type="ORF">BDV96DRAFT_563306</name>
</gene>
<feature type="transmembrane region" description="Helical" evidence="2">
    <location>
        <begin position="149"/>
        <end position="173"/>
    </location>
</feature>
<feature type="compositionally biased region" description="Basic residues" evidence="1">
    <location>
        <begin position="248"/>
        <end position="258"/>
    </location>
</feature>
<feature type="compositionally biased region" description="Polar residues" evidence="1">
    <location>
        <begin position="510"/>
        <end position="535"/>
    </location>
</feature>
<feature type="region of interest" description="Disordered" evidence="1">
    <location>
        <begin position="467"/>
        <end position="571"/>
    </location>
</feature>
<dbReference type="OrthoDB" id="5404940at2759"/>
<evidence type="ECO:0000313" key="3">
    <source>
        <dbReference type="EMBL" id="KAF2122344.1"/>
    </source>
</evidence>
<feature type="compositionally biased region" description="Polar residues" evidence="1">
    <location>
        <begin position="548"/>
        <end position="566"/>
    </location>
</feature>
<feature type="compositionally biased region" description="Polar residues" evidence="1">
    <location>
        <begin position="445"/>
        <end position="455"/>
    </location>
</feature>
<evidence type="ECO:0000313" key="4">
    <source>
        <dbReference type="Proteomes" id="UP000799770"/>
    </source>
</evidence>
<feature type="region of interest" description="Disordered" evidence="1">
    <location>
        <begin position="315"/>
        <end position="410"/>
    </location>
</feature>
<dbReference type="AlphaFoldDB" id="A0A6A5ZTL9"/>
<feature type="compositionally biased region" description="Basic and acidic residues" evidence="1">
    <location>
        <begin position="347"/>
        <end position="363"/>
    </location>
</feature>
<dbReference type="EMBL" id="ML977311">
    <property type="protein sequence ID" value="KAF2122344.1"/>
    <property type="molecule type" value="Genomic_DNA"/>
</dbReference>
<dbReference type="Proteomes" id="UP000799770">
    <property type="component" value="Unassembled WGS sequence"/>
</dbReference>
<accession>A0A6A5ZTL9</accession>
<keyword evidence="4" id="KW-1185">Reference proteome</keyword>
<feature type="transmembrane region" description="Helical" evidence="2">
    <location>
        <begin position="87"/>
        <end position="110"/>
    </location>
</feature>
<organism evidence="3 4">
    <name type="scientific">Lophiotrema nucula</name>
    <dbReference type="NCBI Taxonomy" id="690887"/>
    <lineage>
        <taxon>Eukaryota</taxon>
        <taxon>Fungi</taxon>
        <taxon>Dikarya</taxon>
        <taxon>Ascomycota</taxon>
        <taxon>Pezizomycotina</taxon>
        <taxon>Dothideomycetes</taxon>
        <taxon>Pleosporomycetidae</taxon>
        <taxon>Pleosporales</taxon>
        <taxon>Lophiotremataceae</taxon>
        <taxon>Lophiotrema</taxon>
    </lineage>
</organism>
<protein>
    <submittedName>
        <fullName evidence="3">Uncharacterized protein</fullName>
    </submittedName>
</protein>
<evidence type="ECO:0000256" key="1">
    <source>
        <dbReference type="SAM" id="MobiDB-lite"/>
    </source>
</evidence>
<feature type="region of interest" description="Disordered" evidence="1">
    <location>
        <begin position="434"/>
        <end position="455"/>
    </location>
</feature>
<feature type="transmembrane region" description="Helical" evidence="2">
    <location>
        <begin position="116"/>
        <end position="137"/>
    </location>
</feature>
<feature type="compositionally biased region" description="Low complexity" evidence="1">
    <location>
        <begin position="276"/>
        <end position="287"/>
    </location>
</feature>